<dbReference type="STRING" id="416874.SAMN04487958_106168"/>
<dbReference type="AlphaFoldDB" id="A0A1H9U9I9"/>
<protein>
    <recommendedName>
        <fullName evidence="3">Antitoxin Xre/MbcA/ParS-like toxin-binding domain-containing protein</fullName>
    </recommendedName>
</protein>
<keyword evidence="2" id="KW-1185">Reference proteome</keyword>
<accession>A0A1H9U9I9</accession>
<reference evidence="2" key="1">
    <citation type="submission" date="2016-10" db="EMBL/GenBank/DDBJ databases">
        <authorList>
            <person name="Varghese N."/>
            <person name="Submissions S."/>
        </authorList>
    </citation>
    <scope>NUCLEOTIDE SEQUENCE [LARGE SCALE GENOMIC DNA]</scope>
    <source>
        <strain evidence="2">CGMCC 1.6495</strain>
    </source>
</reference>
<evidence type="ECO:0000313" key="2">
    <source>
        <dbReference type="Proteomes" id="UP000198505"/>
    </source>
</evidence>
<dbReference type="RefSeq" id="WP_092827705.1">
    <property type="nucleotide sequence ID" value="NZ_FOGS01000006.1"/>
</dbReference>
<dbReference type="Proteomes" id="UP000198505">
    <property type="component" value="Unassembled WGS sequence"/>
</dbReference>
<evidence type="ECO:0000313" key="1">
    <source>
        <dbReference type="EMBL" id="SES06145.1"/>
    </source>
</evidence>
<sequence length="119" mass="13294">MALEINSAVDRDGFIIADALLDELHITKREFAHAIGLSHSAIIRKDRLHAVSTQQRLRQTMEILKRIEPWAGSISGAWSWYRTYPIAPLGDLTAEELVSHGRADDVRAYLSHIAEGGYA</sequence>
<name>A0A1H9U9I9_9GAMM</name>
<organism evidence="1 2">
    <name type="scientific">Vreelandella subterranea</name>
    <dbReference type="NCBI Taxonomy" id="416874"/>
    <lineage>
        <taxon>Bacteria</taxon>
        <taxon>Pseudomonadati</taxon>
        <taxon>Pseudomonadota</taxon>
        <taxon>Gammaproteobacteria</taxon>
        <taxon>Oceanospirillales</taxon>
        <taxon>Halomonadaceae</taxon>
        <taxon>Vreelandella</taxon>
    </lineage>
</organism>
<proteinExistence type="predicted"/>
<gene>
    <name evidence="1" type="ORF">SAMN04487958_106168</name>
</gene>
<evidence type="ECO:0008006" key="3">
    <source>
        <dbReference type="Google" id="ProtNLM"/>
    </source>
</evidence>
<dbReference type="EMBL" id="FOGS01000006">
    <property type="protein sequence ID" value="SES06145.1"/>
    <property type="molecule type" value="Genomic_DNA"/>
</dbReference>